<protein>
    <submittedName>
        <fullName evidence="2">Uncharacterized protein</fullName>
    </submittedName>
</protein>
<evidence type="ECO:0000256" key="1">
    <source>
        <dbReference type="SAM" id="MobiDB-lite"/>
    </source>
</evidence>
<reference evidence="2 3" key="1">
    <citation type="submission" date="2018-11" db="EMBL/GenBank/DDBJ databases">
        <title>The Potential of Streptomyces as Biocontrol Agents against the Tomato grey mould, Botrytis cinerea (Gray mold) Frontiers in Microbiology.</title>
        <authorList>
            <person name="Li D."/>
        </authorList>
    </citation>
    <scope>NUCLEOTIDE SEQUENCE [LARGE SCALE GENOMIC DNA]</scope>
    <source>
        <strain evidence="2 3">NEAU-LD23</strain>
    </source>
</reference>
<sequence length="105" mass="11315">MVVGGDAELTRELHVAEGRADGTGRGAQLGGPLRAVAMRSVSRLMRTSPPPGGRAWITNSRRSRLIALLCKTDPDPGRRAPGRRSRTRRPPPCPRAANPRGCGRR</sequence>
<organism evidence="2 3">
    <name type="scientific">Streptomyces botrytidirepellens</name>
    <dbReference type="NCBI Taxonomy" id="2486417"/>
    <lineage>
        <taxon>Bacteria</taxon>
        <taxon>Bacillati</taxon>
        <taxon>Actinomycetota</taxon>
        <taxon>Actinomycetes</taxon>
        <taxon>Kitasatosporales</taxon>
        <taxon>Streptomycetaceae</taxon>
        <taxon>Streptomyces</taxon>
    </lineage>
</organism>
<gene>
    <name evidence="2" type="ORF">EEJ42_36880</name>
</gene>
<evidence type="ECO:0000313" key="2">
    <source>
        <dbReference type="EMBL" id="RNF97651.1"/>
    </source>
</evidence>
<dbReference type="AlphaFoldDB" id="A0A3M8TWC0"/>
<name>A0A3M8TWC0_9ACTN</name>
<feature type="compositionally biased region" description="Basic residues" evidence="1">
    <location>
        <begin position="80"/>
        <end position="89"/>
    </location>
</feature>
<accession>A0A3M8TWC0</accession>
<keyword evidence="3" id="KW-1185">Reference proteome</keyword>
<feature type="region of interest" description="Disordered" evidence="1">
    <location>
        <begin position="70"/>
        <end position="105"/>
    </location>
</feature>
<evidence type="ECO:0000313" key="3">
    <source>
        <dbReference type="Proteomes" id="UP000275401"/>
    </source>
</evidence>
<proteinExistence type="predicted"/>
<comment type="caution">
    <text evidence="2">The sequence shown here is derived from an EMBL/GenBank/DDBJ whole genome shotgun (WGS) entry which is preliminary data.</text>
</comment>
<dbReference type="Proteomes" id="UP000275401">
    <property type="component" value="Unassembled WGS sequence"/>
</dbReference>
<dbReference type="EMBL" id="RIBZ01000719">
    <property type="protein sequence ID" value="RNF97651.1"/>
    <property type="molecule type" value="Genomic_DNA"/>
</dbReference>
<feature type="compositionally biased region" description="Low complexity" evidence="1">
    <location>
        <begin position="95"/>
        <end position="105"/>
    </location>
</feature>